<organism evidence="1">
    <name type="scientific">Rhizophora mucronata</name>
    <name type="common">Asiatic mangrove</name>
    <dbReference type="NCBI Taxonomy" id="61149"/>
    <lineage>
        <taxon>Eukaryota</taxon>
        <taxon>Viridiplantae</taxon>
        <taxon>Streptophyta</taxon>
        <taxon>Embryophyta</taxon>
        <taxon>Tracheophyta</taxon>
        <taxon>Spermatophyta</taxon>
        <taxon>Magnoliopsida</taxon>
        <taxon>eudicotyledons</taxon>
        <taxon>Gunneridae</taxon>
        <taxon>Pentapetalae</taxon>
        <taxon>rosids</taxon>
        <taxon>fabids</taxon>
        <taxon>Malpighiales</taxon>
        <taxon>Rhizophoraceae</taxon>
        <taxon>Rhizophora</taxon>
    </lineage>
</organism>
<dbReference type="AlphaFoldDB" id="A0A2P2IUV9"/>
<dbReference type="EMBL" id="GGEC01004529">
    <property type="protein sequence ID" value="MBW85012.1"/>
    <property type="molecule type" value="Transcribed_RNA"/>
</dbReference>
<accession>A0A2P2IUV9</accession>
<evidence type="ECO:0000313" key="1">
    <source>
        <dbReference type="EMBL" id="MBW85012.1"/>
    </source>
</evidence>
<name>A0A2P2IUV9_RHIMU</name>
<protein>
    <submittedName>
        <fullName evidence="1">Uncharacterized protein</fullName>
    </submittedName>
</protein>
<reference evidence="1" key="1">
    <citation type="submission" date="2018-02" db="EMBL/GenBank/DDBJ databases">
        <title>Rhizophora mucronata_Transcriptome.</title>
        <authorList>
            <person name="Meera S.P."/>
            <person name="Sreeshan A."/>
            <person name="Augustine A."/>
        </authorList>
    </citation>
    <scope>NUCLEOTIDE SEQUENCE</scope>
    <source>
        <tissue evidence="1">Leaf</tissue>
    </source>
</reference>
<sequence length="36" mass="4233">MHLSETYYKLLSTYTKRPPQNLSLSILEFGKEMGKK</sequence>
<proteinExistence type="predicted"/>